<dbReference type="Proteomes" id="UP001166286">
    <property type="component" value="Unassembled WGS sequence"/>
</dbReference>
<gene>
    <name evidence="2" type="ORF">JMJ35_009003</name>
</gene>
<dbReference type="EMBL" id="JAFEKC020000020">
    <property type="protein sequence ID" value="KAK0508727.1"/>
    <property type="molecule type" value="Genomic_DNA"/>
</dbReference>
<dbReference type="AlphaFoldDB" id="A0AA39QT40"/>
<name>A0AA39QT40_9LECA</name>
<keyword evidence="3" id="KW-1185">Reference proteome</keyword>
<organism evidence="2 3">
    <name type="scientific">Cladonia borealis</name>
    <dbReference type="NCBI Taxonomy" id="184061"/>
    <lineage>
        <taxon>Eukaryota</taxon>
        <taxon>Fungi</taxon>
        <taxon>Dikarya</taxon>
        <taxon>Ascomycota</taxon>
        <taxon>Pezizomycotina</taxon>
        <taxon>Lecanoromycetes</taxon>
        <taxon>OSLEUM clade</taxon>
        <taxon>Lecanoromycetidae</taxon>
        <taxon>Lecanorales</taxon>
        <taxon>Lecanorineae</taxon>
        <taxon>Cladoniaceae</taxon>
        <taxon>Cladonia</taxon>
    </lineage>
</organism>
<evidence type="ECO:0000256" key="1">
    <source>
        <dbReference type="SAM" id="MobiDB-lite"/>
    </source>
</evidence>
<sequence>MRPTTYNIACKHTLSLSSTVFRIRPSLRTSHLLSLDECHVSTTSNISVEETLRQIRAKQWYDHLYTNFHTINGHTSPTFKILLADMARRAGHTVNEGDDVAGSRCDWTGNNPMLKEKAELSARFAKFAGDSVNEDDDGVREPRRNWFEESEDEDGGAGVDGKATDDDEDVTENRLDRYLDAVEKDAKAVLEHVRVLKGEEVMTNDRCHRCPCPCWEL</sequence>
<evidence type="ECO:0000313" key="2">
    <source>
        <dbReference type="EMBL" id="KAK0508727.1"/>
    </source>
</evidence>
<feature type="region of interest" description="Disordered" evidence="1">
    <location>
        <begin position="131"/>
        <end position="171"/>
    </location>
</feature>
<protein>
    <submittedName>
        <fullName evidence="2">Uncharacterized protein</fullName>
    </submittedName>
</protein>
<reference evidence="2" key="1">
    <citation type="submission" date="2023-03" db="EMBL/GenBank/DDBJ databases">
        <title>Complete genome of Cladonia borealis.</title>
        <authorList>
            <person name="Park H."/>
        </authorList>
    </citation>
    <scope>NUCLEOTIDE SEQUENCE</scope>
    <source>
        <strain evidence="2">ANT050790</strain>
    </source>
</reference>
<proteinExistence type="predicted"/>
<comment type="caution">
    <text evidence="2">The sequence shown here is derived from an EMBL/GenBank/DDBJ whole genome shotgun (WGS) entry which is preliminary data.</text>
</comment>
<accession>A0AA39QT40</accession>
<evidence type="ECO:0000313" key="3">
    <source>
        <dbReference type="Proteomes" id="UP001166286"/>
    </source>
</evidence>